<dbReference type="SUPFAM" id="SSF52949">
    <property type="entry name" value="Macro domain-like"/>
    <property type="match status" value="1"/>
</dbReference>
<feature type="domain" description="Macro" evidence="1">
    <location>
        <begin position="35"/>
        <end position="263"/>
    </location>
</feature>
<dbReference type="AlphaFoldDB" id="A0AA35TK43"/>
<evidence type="ECO:0000313" key="3">
    <source>
        <dbReference type="Proteomes" id="UP001174909"/>
    </source>
</evidence>
<dbReference type="Proteomes" id="UP001174909">
    <property type="component" value="Unassembled WGS sequence"/>
</dbReference>
<dbReference type="EMBL" id="CASHTH010003779">
    <property type="protein sequence ID" value="CAI8049174.1"/>
    <property type="molecule type" value="Genomic_DNA"/>
</dbReference>
<evidence type="ECO:0000313" key="2">
    <source>
        <dbReference type="EMBL" id="CAI8049174.1"/>
    </source>
</evidence>
<comment type="caution">
    <text evidence="2">The sequence shown here is derived from an EMBL/GenBank/DDBJ whole genome shotgun (WGS) entry which is preliminary data.</text>
</comment>
<gene>
    <name evidence="2" type="ORF">GBAR_LOCUS27071</name>
</gene>
<dbReference type="InterPro" id="IPR002589">
    <property type="entry name" value="Macro_dom"/>
</dbReference>
<dbReference type="InterPro" id="IPR043472">
    <property type="entry name" value="Macro_dom-like"/>
</dbReference>
<name>A0AA35TK43_GEOBA</name>
<dbReference type="PROSITE" id="PS51154">
    <property type="entry name" value="MACRO"/>
    <property type="match status" value="1"/>
</dbReference>
<reference evidence="2" key="1">
    <citation type="submission" date="2023-03" db="EMBL/GenBank/DDBJ databases">
        <authorList>
            <person name="Steffen K."/>
            <person name="Cardenas P."/>
        </authorList>
    </citation>
    <scope>NUCLEOTIDE SEQUENCE</scope>
</reference>
<keyword evidence="3" id="KW-1185">Reference proteome</keyword>
<evidence type="ECO:0000259" key="1">
    <source>
        <dbReference type="PROSITE" id="PS51154"/>
    </source>
</evidence>
<dbReference type="Gene3D" id="3.40.220.10">
    <property type="entry name" value="Leucine Aminopeptidase, subunit E, domain 1"/>
    <property type="match status" value="1"/>
</dbReference>
<protein>
    <recommendedName>
        <fullName evidence="1">Macro domain-containing protein</fullName>
    </recommendedName>
</protein>
<accession>A0AA35TK43</accession>
<proteinExistence type="predicted"/>
<sequence>MATGTPESWGSGSDHFFKILLRDINPDMVAAWKDPEAFGDRERFDGLVEISCGDIFEGAPAADAIVSPANSFGFMDGGIDMVYSLHFGWDLQKRLQELLRKQYSGELPVGCAVVLPAYPPDHDFSKTPLSESVNEGRPIHHLVSAPTMRIPTNISTTVNSYLAFRAVLRSVLEYQSSGASSEDKIHRVLCPGLGTAVGRMPYSRSAIQMRTAYDAVMYGNVEAINSPSSLGDSCTSHTSLCQAGKGGETAFGPTAEDGELFVD</sequence>
<organism evidence="2 3">
    <name type="scientific">Geodia barretti</name>
    <name type="common">Barrett's horny sponge</name>
    <dbReference type="NCBI Taxonomy" id="519541"/>
    <lineage>
        <taxon>Eukaryota</taxon>
        <taxon>Metazoa</taxon>
        <taxon>Porifera</taxon>
        <taxon>Demospongiae</taxon>
        <taxon>Heteroscleromorpha</taxon>
        <taxon>Tetractinellida</taxon>
        <taxon>Astrophorina</taxon>
        <taxon>Geodiidae</taxon>
        <taxon>Geodia</taxon>
    </lineage>
</organism>